<keyword evidence="1" id="KW-0812">Transmembrane</keyword>
<name>A0A5A7M8V7_COMTE</name>
<sequence length="529" mass="57884">MSYWSFYFLAKVGLHYAGYLSLHWLLNLLLAVVVFWPLQSRLWKSLRLAVGLIAAIALLYYDTHFPPISRVLSQVSALAGFSASYMLELVQRVVSWQALLGFVVLLALYSVLARRIRFATFALLAILSVPLVTRLQQGPAKPVLAQTQDSAQPGAAAPAATPDALLANFYASEHQRRLNFASGTTPPFDIVLLHVCSLAWDDMEFEGMRNTPLLQRFDAVFTQFNSAASYSGPAQLRVLHGSCGQMPHEALYEGTDAACNVFPSLEQVGYHTSALLNHNGVFDGFAQSLQERGGFAGKMEKNQGAPEAMQSFDGSPVYSDLALLSQWWKERQSRGNEPVALYYNTITLHDGNRVPGIASRNSLQTYKPRLTQLLSDLDRFISFLESSGRPVLLMLVPEHGASLRGDKMQISGMREIPGPRVTLVPTAIKLIGLPHPAGATGAAPAGQPSAQTGPVIVSKPTSYFDLFTLVNNLMQDSPYRPGATPLANRVAQLQGTRFVAENADVVVMHDDSGQYLLKSGTDAWIPYTN</sequence>
<feature type="transmembrane region" description="Helical" evidence="1">
    <location>
        <begin position="45"/>
        <end position="61"/>
    </location>
</feature>
<evidence type="ECO:0000313" key="3">
    <source>
        <dbReference type="Proteomes" id="UP000323105"/>
    </source>
</evidence>
<evidence type="ECO:0000313" key="2">
    <source>
        <dbReference type="EMBL" id="GEQ74152.1"/>
    </source>
</evidence>
<evidence type="ECO:0008006" key="4">
    <source>
        <dbReference type="Google" id="ProtNLM"/>
    </source>
</evidence>
<dbReference type="Gene3D" id="3.40.720.10">
    <property type="entry name" value="Alkaline Phosphatase, subunit A"/>
    <property type="match status" value="1"/>
</dbReference>
<feature type="transmembrane region" description="Helical" evidence="1">
    <location>
        <begin position="20"/>
        <end position="38"/>
    </location>
</feature>
<comment type="caution">
    <text evidence="2">The sequence shown here is derived from an EMBL/GenBank/DDBJ whole genome shotgun (WGS) entry which is preliminary data.</text>
</comment>
<keyword evidence="1" id="KW-0472">Membrane</keyword>
<dbReference type="Proteomes" id="UP000323105">
    <property type="component" value="Unassembled WGS sequence"/>
</dbReference>
<feature type="transmembrane region" description="Helical" evidence="1">
    <location>
        <begin position="118"/>
        <end position="135"/>
    </location>
</feature>
<dbReference type="EMBL" id="BKBW01000002">
    <property type="protein sequence ID" value="GEQ74152.1"/>
    <property type="molecule type" value="Genomic_DNA"/>
</dbReference>
<dbReference type="InterPro" id="IPR017850">
    <property type="entry name" value="Alkaline_phosphatase_core_sf"/>
</dbReference>
<proteinExistence type="predicted"/>
<dbReference type="Pfam" id="PF11658">
    <property type="entry name" value="CBP_BcsG"/>
    <property type="match status" value="1"/>
</dbReference>
<dbReference type="InterPro" id="IPR017744">
    <property type="entry name" value="BcsG"/>
</dbReference>
<dbReference type="SUPFAM" id="SSF53649">
    <property type="entry name" value="Alkaline phosphatase-like"/>
    <property type="match status" value="1"/>
</dbReference>
<keyword evidence="1" id="KW-1133">Transmembrane helix</keyword>
<dbReference type="NCBIfam" id="TIGR03368">
    <property type="entry name" value="cellulose_yhjU"/>
    <property type="match status" value="1"/>
</dbReference>
<evidence type="ECO:0000256" key="1">
    <source>
        <dbReference type="SAM" id="Phobius"/>
    </source>
</evidence>
<feature type="transmembrane region" description="Helical" evidence="1">
    <location>
        <begin position="94"/>
        <end position="112"/>
    </location>
</feature>
<gene>
    <name evidence="2" type="ORF">CTTA_1157</name>
</gene>
<protein>
    <recommendedName>
        <fullName evidence="4">Cellulose synthase operon protein YhjU</fullName>
    </recommendedName>
</protein>
<dbReference type="AlphaFoldDB" id="A0A5A7M8V7"/>
<organism evidence="2 3">
    <name type="scientific">Comamonas testosteroni</name>
    <name type="common">Pseudomonas testosteroni</name>
    <dbReference type="NCBI Taxonomy" id="285"/>
    <lineage>
        <taxon>Bacteria</taxon>
        <taxon>Pseudomonadati</taxon>
        <taxon>Pseudomonadota</taxon>
        <taxon>Betaproteobacteria</taxon>
        <taxon>Burkholderiales</taxon>
        <taxon>Comamonadaceae</taxon>
        <taxon>Comamonas</taxon>
    </lineage>
</organism>
<dbReference type="RefSeq" id="WP_149354882.1">
    <property type="nucleotide sequence ID" value="NZ_BKBW01000002.1"/>
</dbReference>
<accession>A0A5A7M8V7</accession>
<reference evidence="2 3" key="1">
    <citation type="journal article" date="2019" name="Microbiol. Resour. Announc.">
        <title>Draft Genome Sequence of Comamonas testosteroni TA441, a Bacterium That Has a Cryptic Phenol Degradation Gene Cluster.</title>
        <authorList>
            <person name="Arai H."/>
            <person name="Ishii M."/>
        </authorList>
    </citation>
    <scope>NUCLEOTIDE SEQUENCE [LARGE SCALE GENOMIC DNA]</scope>
    <source>
        <strain evidence="2 3">TA441</strain>
    </source>
</reference>